<feature type="domain" description="Methyl-accepting transducer" evidence="8">
    <location>
        <begin position="298"/>
        <end position="534"/>
    </location>
</feature>
<evidence type="ECO:0000256" key="5">
    <source>
        <dbReference type="ARBA" id="ARBA00029447"/>
    </source>
</evidence>
<dbReference type="RefSeq" id="WP_210090626.1">
    <property type="nucleotide sequence ID" value="NZ_JAGGKG010000021.1"/>
</dbReference>
<dbReference type="PANTHER" id="PTHR32089:SF112">
    <property type="entry name" value="LYSOZYME-LIKE PROTEIN-RELATED"/>
    <property type="match status" value="1"/>
</dbReference>
<dbReference type="Proteomes" id="UP001519272">
    <property type="component" value="Unassembled WGS sequence"/>
</dbReference>
<sequence>MFKFFKRRLVARIVAIVTLVILVLSSGSLLLQLANIKMATQETISGYNVKIAQNYVKHLDSATYAQFAQDPKKNEQFLSIREELNAFRERIGAMYVYFVKIDATGTPLMMVDGIMDEQKASDINELTDIPAEAVQQLQKGEAASSSIIHNEEYGSYISSYAPILDQNGSLLGVVGIDTSVGVLDIIQADILKSSIPLYAILLLLTFVGIIIVTWFIIRGLRPLYPLKASVNKIANGELAEASQILQGYRLRSEDEIGSTYQIMTHMSNNLNQMVSEMVAGVTATTTLLTATTDKFEQDATEMKSMNKTIDTSVEQIRQGAHTQKQSASDSVHAMEEIAKGIIEISDSSADVLDTAEGAIFTAQSGKENMSGMKNQIEHISLVASEVVSKVSLLNGYSKEIGGALYTLQNFASQTKLLALNASIEAARAGEHGKGFSVVANEVSKLAEASSESVQVISKLLLGIQQESQQISEQMDMTAQEISEGVNLSSKAEQDFKQVVEAFKIVAGRIEEVSSAAQQISAGTEEATASAQTISQISSHAADQSEQIYCLIQSQTKMFNAIIDISAQFKEQTAAMTIAVEKVKV</sequence>
<dbReference type="Pfam" id="PF00015">
    <property type="entry name" value="MCPsignal"/>
    <property type="match status" value="1"/>
</dbReference>
<evidence type="ECO:0000259" key="8">
    <source>
        <dbReference type="PROSITE" id="PS50111"/>
    </source>
</evidence>
<evidence type="ECO:0000313" key="9">
    <source>
        <dbReference type="EMBL" id="MBP1907037.1"/>
    </source>
</evidence>
<comment type="subcellular location">
    <subcellularLocation>
        <location evidence="1">Cell membrane</location>
    </subcellularLocation>
</comment>
<dbReference type="SUPFAM" id="SSF58104">
    <property type="entry name" value="Methyl-accepting chemotaxis protein (MCP) signaling domain"/>
    <property type="match status" value="1"/>
</dbReference>
<comment type="caution">
    <text evidence="9">The sequence shown here is derived from an EMBL/GenBank/DDBJ whole genome shotgun (WGS) entry which is preliminary data.</text>
</comment>
<dbReference type="Pfam" id="PF00672">
    <property type="entry name" value="HAMP"/>
    <property type="match status" value="1"/>
</dbReference>
<evidence type="ECO:0000256" key="1">
    <source>
        <dbReference type="ARBA" id="ARBA00004236"/>
    </source>
</evidence>
<keyword evidence="2" id="KW-1003">Cell membrane</keyword>
<dbReference type="InterPro" id="IPR029151">
    <property type="entry name" value="Sensor-like_sf"/>
</dbReference>
<reference evidence="9 10" key="1">
    <citation type="submission" date="2021-03" db="EMBL/GenBank/DDBJ databases">
        <title>Genomic Encyclopedia of Type Strains, Phase IV (KMG-IV): sequencing the most valuable type-strain genomes for metagenomic binning, comparative biology and taxonomic classification.</title>
        <authorList>
            <person name="Goeker M."/>
        </authorList>
    </citation>
    <scope>NUCLEOTIDE SEQUENCE [LARGE SCALE GENOMIC DNA]</scope>
    <source>
        <strain evidence="9 10">DSM 14349</strain>
    </source>
</reference>
<feature type="transmembrane region" description="Helical" evidence="7">
    <location>
        <begin position="195"/>
        <end position="217"/>
    </location>
</feature>
<evidence type="ECO:0000256" key="6">
    <source>
        <dbReference type="PROSITE-ProRule" id="PRU00284"/>
    </source>
</evidence>
<keyword evidence="7" id="KW-0812">Transmembrane</keyword>
<dbReference type="SUPFAM" id="SSF103190">
    <property type="entry name" value="Sensory domain-like"/>
    <property type="match status" value="1"/>
</dbReference>
<evidence type="ECO:0000256" key="2">
    <source>
        <dbReference type="ARBA" id="ARBA00022475"/>
    </source>
</evidence>
<evidence type="ECO:0000256" key="7">
    <source>
        <dbReference type="SAM" id="Phobius"/>
    </source>
</evidence>
<protein>
    <submittedName>
        <fullName evidence="9">Methyl-accepting chemotaxis protein</fullName>
    </submittedName>
</protein>
<keyword evidence="4 6" id="KW-0807">Transducer</keyword>
<dbReference type="PRINTS" id="PR00260">
    <property type="entry name" value="CHEMTRNSDUCR"/>
</dbReference>
<keyword evidence="7" id="KW-1133">Transmembrane helix</keyword>
<name>A0ABS4FWT2_9BACL</name>
<dbReference type="InterPro" id="IPR004089">
    <property type="entry name" value="MCPsignal_dom"/>
</dbReference>
<dbReference type="EMBL" id="JAGGKG010000021">
    <property type="protein sequence ID" value="MBP1907037.1"/>
    <property type="molecule type" value="Genomic_DNA"/>
</dbReference>
<keyword evidence="3 7" id="KW-0472">Membrane</keyword>
<dbReference type="PROSITE" id="PS50111">
    <property type="entry name" value="CHEMOTAXIS_TRANSDUC_2"/>
    <property type="match status" value="1"/>
</dbReference>
<proteinExistence type="inferred from homology"/>
<organism evidence="9 10">
    <name type="scientific">Paenibacillus turicensis</name>
    <dbReference type="NCBI Taxonomy" id="160487"/>
    <lineage>
        <taxon>Bacteria</taxon>
        <taxon>Bacillati</taxon>
        <taxon>Bacillota</taxon>
        <taxon>Bacilli</taxon>
        <taxon>Bacillales</taxon>
        <taxon>Paenibacillaceae</taxon>
        <taxon>Paenibacillus</taxon>
    </lineage>
</organism>
<dbReference type="InterPro" id="IPR003660">
    <property type="entry name" value="HAMP_dom"/>
</dbReference>
<keyword evidence="10" id="KW-1185">Reference proteome</keyword>
<gene>
    <name evidence="9" type="ORF">J2Z32_003702</name>
</gene>
<comment type="similarity">
    <text evidence="5">Belongs to the methyl-accepting chemotaxis (MCP) protein family.</text>
</comment>
<dbReference type="PANTHER" id="PTHR32089">
    <property type="entry name" value="METHYL-ACCEPTING CHEMOTAXIS PROTEIN MCPB"/>
    <property type="match status" value="1"/>
</dbReference>
<dbReference type="SMART" id="SM00283">
    <property type="entry name" value="MA"/>
    <property type="match status" value="1"/>
</dbReference>
<dbReference type="Gene3D" id="1.10.287.950">
    <property type="entry name" value="Methyl-accepting chemotaxis protein"/>
    <property type="match status" value="1"/>
</dbReference>
<dbReference type="Gene3D" id="6.10.340.10">
    <property type="match status" value="1"/>
</dbReference>
<evidence type="ECO:0000256" key="3">
    <source>
        <dbReference type="ARBA" id="ARBA00023136"/>
    </source>
</evidence>
<evidence type="ECO:0000313" key="10">
    <source>
        <dbReference type="Proteomes" id="UP001519272"/>
    </source>
</evidence>
<dbReference type="InterPro" id="IPR004090">
    <property type="entry name" value="Chemotax_Me-accpt_rcpt"/>
</dbReference>
<evidence type="ECO:0000256" key="4">
    <source>
        <dbReference type="ARBA" id="ARBA00023224"/>
    </source>
</evidence>
<accession>A0ABS4FWT2</accession>